<dbReference type="AlphaFoldDB" id="A0A2Z6PBK6"/>
<evidence type="ECO:0000313" key="2">
    <source>
        <dbReference type="Proteomes" id="UP000242715"/>
    </source>
</evidence>
<organism evidence="1 2">
    <name type="scientific">Trifolium subterraneum</name>
    <name type="common">Subterranean clover</name>
    <dbReference type="NCBI Taxonomy" id="3900"/>
    <lineage>
        <taxon>Eukaryota</taxon>
        <taxon>Viridiplantae</taxon>
        <taxon>Streptophyta</taxon>
        <taxon>Embryophyta</taxon>
        <taxon>Tracheophyta</taxon>
        <taxon>Spermatophyta</taxon>
        <taxon>Magnoliopsida</taxon>
        <taxon>eudicotyledons</taxon>
        <taxon>Gunneridae</taxon>
        <taxon>Pentapetalae</taxon>
        <taxon>rosids</taxon>
        <taxon>fabids</taxon>
        <taxon>Fabales</taxon>
        <taxon>Fabaceae</taxon>
        <taxon>Papilionoideae</taxon>
        <taxon>50 kb inversion clade</taxon>
        <taxon>NPAAA clade</taxon>
        <taxon>Hologalegina</taxon>
        <taxon>IRL clade</taxon>
        <taxon>Trifolieae</taxon>
        <taxon>Trifolium</taxon>
    </lineage>
</organism>
<gene>
    <name evidence="1" type="ORF">TSUD_94790</name>
</gene>
<reference evidence="2" key="1">
    <citation type="journal article" date="2017" name="Front. Plant Sci.">
        <title>Climate Clever Clovers: New Paradigm to Reduce the Environmental Footprint of Ruminants by Breeding Low Methanogenic Forages Utilizing Haplotype Variation.</title>
        <authorList>
            <person name="Kaur P."/>
            <person name="Appels R."/>
            <person name="Bayer P.E."/>
            <person name="Keeble-Gagnere G."/>
            <person name="Wang J."/>
            <person name="Hirakawa H."/>
            <person name="Shirasawa K."/>
            <person name="Vercoe P."/>
            <person name="Stefanova K."/>
            <person name="Durmic Z."/>
            <person name="Nichols P."/>
            <person name="Revell C."/>
            <person name="Isobe S.N."/>
            <person name="Edwards D."/>
            <person name="Erskine W."/>
        </authorList>
    </citation>
    <scope>NUCLEOTIDE SEQUENCE [LARGE SCALE GENOMIC DNA]</scope>
    <source>
        <strain evidence="2">cv. Daliak</strain>
    </source>
</reference>
<accession>A0A2Z6PBK6</accession>
<dbReference type="EMBL" id="DF974299">
    <property type="protein sequence ID" value="GAU47290.1"/>
    <property type="molecule type" value="Genomic_DNA"/>
</dbReference>
<protein>
    <submittedName>
        <fullName evidence="1">Uncharacterized protein</fullName>
    </submittedName>
</protein>
<dbReference type="Proteomes" id="UP000242715">
    <property type="component" value="Unassembled WGS sequence"/>
</dbReference>
<evidence type="ECO:0000313" key="1">
    <source>
        <dbReference type="EMBL" id="GAU47290.1"/>
    </source>
</evidence>
<dbReference type="OrthoDB" id="10505688at2759"/>
<sequence length="78" mass="8659">MQPGVVPSLECNHALCLNIVMIITRFYFENRTVANGVDKEGLVPVLLKLGLSFTTELHHNVGSQGEYKPTNMPHLLVL</sequence>
<proteinExistence type="predicted"/>
<keyword evidence="2" id="KW-1185">Reference proteome</keyword>
<name>A0A2Z6PBK6_TRISU</name>